<dbReference type="Proteomes" id="UP000515152">
    <property type="component" value="Chromosome 24"/>
</dbReference>
<feature type="compositionally biased region" description="Basic and acidic residues" evidence="1">
    <location>
        <begin position="195"/>
        <end position="206"/>
    </location>
</feature>
<keyword evidence="3" id="KW-0732">Signal</keyword>
<dbReference type="RefSeq" id="XP_031418560.1">
    <property type="nucleotide sequence ID" value="XM_031562700.2"/>
</dbReference>
<feature type="transmembrane region" description="Helical" evidence="2">
    <location>
        <begin position="132"/>
        <end position="159"/>
    </location>
</feature>
<evidence type="ECO:0000313" key="5">
    <source>
        <dbReference type="RefSeq" id="XP_031418560.1"/>
    </source>
</evidence>
<feature type="compositionally biased region" description="Pro residues" evidence="1">
    <location>
        <begin position="24"/>
        <end position="58"/>
    </location>
</feature>
<dbReference type="PANTHER" id="PTHR24637">
    <property type="entry name" value="COLLAGEN"/>
    <property type="match status" value="1"/>
</dbReference>
<keyword evidence="2" id="KW-0812">Transmembrane</keyword>
<feature type="compositionally biased region" description="Low complexity" evidence="1">
    <location>
        <begin position="60"/>
        <end position="75"/>
    </location>
</feature>
<organism evidence="4 5">
    <name type="scientific">Clupea harengus</name>
    <name type="common">Atlantic herring</name>
    <dbReference type="NCBI Taxonomy" id="7950"/>
    <lineage>
        <taxon>Eukaryota</taxon>
        <taxon>Metazoa</taxon>
        <taxon>Chordata</taxon>
        <taxon>Craniata</taxon>
        <taxon>Vertebrata</taxon>
        <taxon>Euteleostomi</taxon>
        <taxon>Actinopterygii</taxon>
        <taxon>Neopterygii</taxon>
        <taxon>Teleostei</taxon>
        <taxon>Clupei</taxon>
        <taxon>Clupeiformes</taxon>
        <taxon>Clupeoidei</taxon>
        <taxon>Clupeidae</taxon>
        <taxon>Clupea</taxon>
    </lineage>
</organism>
<name>A0A6P8F3J0_CLUHA</name>
<dbReference type="AlphaFoldDB" id="A0A6P8F3J0"/>
<feature type="region of interest" description="Disordered" evidence="1">
    <location>
        <begin position="168"/>
        <end position="217"/>
    </location>
</feature>
<keyword evidence="2" id="KW-0472">Membrane</keyword>
<dbReference type="Pfam" id="PF01391">
    <property type="entry name" value="Collagen"/>
    <property type="match status" value="1"/>
</dbReference>
<reference evidence="5" key="1">
    <citation type="submission" date="2025-08" db="UniProtKB">
        <authorList>
            <consortium name="RefSeq"/>
        </authorList>
    </citation>
    <scope>IDENTIFICATION</scope>
</reference>
<feature type="compositionally biased region" description="Low complexity" evidence="1">
    <location>
        <begin position="90"/>
        <end position="114"/>
    </location>
</feature>
<keyword evidence="4" id="KW-1185">Reference proteome</keyword>
<evidence type="ECO:0000256" key="1">
    <source>
        <dbReference type="SAM" id="MobiDB-lite"/>
    </source>
</evidence>
<dbReference type="InterPro" id="IPR008160">
    <property type="entry name" value="Collagen"/>
</dbReference>
<dbReference type="OrthoDB" id="10585597at2759"/>
<gene>
    <name evidence="5" type="primary">LOC116219387</name>
</gene>
<evidence type="ECO:0000256" key="2">
    <source>
        <dbReference type="SAM" id="Phobius"/>
    </source>
</evidence>
<evidence type="ECO:0000256" key="3">
    <source>
        <dbReference type="SAM" id="SignalP"/>
    </source>
</evidence>
<sequence>MFQVHTTRKVTFFLSMLVVCSSDPPGPSGPPGIPSQPGPSGPPGIPSQPGPSGPPGIPGRPGIRGPPGMTGIPGSDGPPGPSGPPGMRGPPGMTGFPGPSGRSGSPGMTGSPGHDGPPGPPGICTHSEGDKYGLTFIAMAGCVLAVLDAAALIAVVSFLMRNERNTAVRGSGVHSQRPDMDPPDDTYTALNLRTRSPDYDSLDHFRYPPSVPGRSHR</sequence>
<feature type="compositionally biased region" description="Pro residues" evidence="1">
    <location>
        <begin position="76"/>
        <end position="88"/>
    </location>
</feature>
<proteinExistence type="predicted"/>
<feature type="chain" id="PRO_5027969701" evidence="3">
    <location>
        <begin position="23"/>
        <end position="217"/>
    </location>
</feature>
<dbReference type="GeneID" id="116219387"/>
<protein>
    <submittedName>
        <fullName evidence="5">Collagen alpha-3(IX) chain-like</fullName>
    </submittedName>
</protein>
<evidence type="ECO:0000313" key="4">
    <source>
        <dbReference type="Proteomes" id="UP000515152"/>
    </source>
</evidence>
<dbReference type="KEGG" id="char:116219387"/>
<keyword evidence="2" id="KW-1133">Transmembrane helix</keyword>
<feature type="region of interest" description="Disordered" evidence="1">
    <location>
        <begin position="23"/>
        <end position="125"/>
    </location>
</feature>
<accession>A0A6P8F3J0</accession>
<feature type="signal peptide" evidence="3">
    <location>
        <begin position="1"/>
        <end position="22"/>
    </location>
</feature>
<dbReference type="PANTHER" id="PTHR24637:SF421">
    <property type="entry name" value="CUTICLE COLLAGEN DPY-2"/>
    <property type="match status" value="1"/>
</dbReference>